<dbReference type="InParanoid" id="A0A0L0HAR2"/>
<dbReference type="PANTHER" id="PTHR13234:SF8">
    <property type="entry name" value="GAMMA-INTERFERON-INDUCIBLE LYSOSOMAL THIOL REDUCTASE"/>
    <property type="match status" value="1"/>
</dbReference>
<evidence type="ECO:0000256" key="2">
    <source>
        <dbReference type="ARBA" id="ARBA00005679"/>
    </source>
</evidence>
<dbReference type="GeneID" id="27690081"/>
<dbReference type="Pfam" id="PF03227">
    <property type="entry name" value="GILT"/>
    <property type="match status" value="1"/>
</dbReference>
<keyword evidence="5" id="KW-0325">Glycoprotein</keyword>
<dbReference type="AlphaFoldDB" id="A0A0L0HAR2"/>
<dbReference type="PANTHER" id="PTHR13234">
    <property type="entry name" value="GAMMA-INTERFERON INDUCIBLE LYSOSOMAL THIOL REDUCTASE GILT"/>
    <property type="match status" value="1"/>
</dbReference>
<proteinExistence type="inferred from homology"/>
<comment type="subcellular location">
    <subcellularLocation>
        <location evidence="1">Secreted</location>
    </subcellularLocation>
</comment>
<keyword evidence="8" id="KW-1185">Reference proteome</keyword>
<feature type="transmembrane region" description="Helical" evidence="6">
    <location>
        <begin position="41"/>
        <end position="58"/>
    </location>
</feature>
<keyword evidence="3" id="KW-0964">Secreted</keyword>
<evidence type="ECO:0000256" key="6">
    <source>
        <dbReference type="SAM" id="Phobius"/>
    </source>
</evidence>
<dbReference type="GO" id="GO:0016671">
    <property type="term" value="F:oxidoreductase activity, acting on a sulfur group of donors, disulfide as acceptor"/>
    <property type="evidence" value="ECO:0007669"/>
    <property type="project" value="InterPro"/>
</dbReference>
<dbReference type="EMBL" id="KQ257462">
    <property type="protein sequence ID" value="KNC97808.1"/>
    <property type="molecule type" value="Genomic_DNA"/>
</dbReference>
<dbReference type="RefSeq" id="XP_016605848.1">
    <property type="nucleotide sequence ID" value="XM_016755002.1"/>
</dbReference>
<organism evidence="7 8">
    <name type="scientific">Spizellomyces punctatus (strain DAOM BR117)</name>
    <dbReference type="NCBI Taxonomy" id="645134"/>
    <lineage>
        <taxon>Eukaryota</taxon>
        <taxon>Fungi</taxon>
        <taxon>Fungi incertae sedis</taxon>
        <taxon>Chytridiomycota</taxon>
        <taxon>Chytridiomycota incertae sedis</taxon>
        <taxon>Chytridiomycetes</taxon>
        <taxon>Spizellomycetales</taxon>
        <taxon>Spizellomycetaceae</taxon>
        <taxon>Spizellomyces</taxon>
    </lineage>
</organism>
<accession>A0A0L0HAR2</accession>
<name>A0A0L0HAR2_SPIPD</name>
<evidence type="ECO:0000313" key="8">
    <source>
        <dbReference type="Proteomes" id="UP000053201"/>
    </source>
</evidence>
<protein>
    <submittedName>
        <fullName evidence="7">Uncharacterized protein</fullName>
    </submittedName>
</protein>
<dbReference type="STRING" id="645134.A0A0L0HAR2"/>
<dbReference type="InterPro" id="IPR004911">
    <property type="entry name" value="Interferon-induced_GILT"/>
</dbReference>
<evidence type="ECO:0000256" key="3">
    <source>
        <dbReference type="ARBA" id="ARBA00022525"/>
    </source>
</evidence>
<keyword evidence="4" id="KW-0732">Signal</keyword>
<gene>
    <name evidence="7" type="ORF">SPPG_06803</name>
</gene>
<reference evidence="7 8" key="1">
    <citation type="submission" date="2009-08" db="EMBL/GenBank/DDBJ databases">
        <title>The Genome Sequence of Spizellomyces punctatus strain DAOM BR117.</title>
        <authorList>
            <consortium name="The Broad Institute Genome Sequencing Platform"/>
            <person name="Russ C."/>
            <person name="Cuomo C."/>
            <person name="Shea T."/>
            <person name="Young S.K."/>
            <person name="Zeng Q."/>
            <person name="Koehrsen M."/>
            <person name="Haas B."/>
            <person name="Borodovsky M."/>
            <person name="Guigo R."/>
            <person name="Alvarado L."/>
            <person name="Berlin A."/>
            <person name="Bochicchio J."/>
            <person name="Borenstein D."/>
            <person name="Chapman S."/>
            <person name="Chen Z."/>
            <person name="Engels R."/>
            <person name="Freedman E."/>
            <person name="Gellesch M."/>
            <person name="Goldberg J."/>
            <person name="Griggs A."/>
            <person name="Gujja S."/>
            <person name="Heiman D."/>
            <person name="Hepburn T."/>
            <person name="Howarth C."/>
            <person name="Jen D."/>
            <person name="Larson L."/>
            <person name="Lewis B."/>
            <person name="Mehta T."/>
            <person name="Park D."/>
            <person name="Pearson M."/>
            <person name="Roberts A."/>
            <person name="Saif S."/>
            <person name="Shenoy N."/>
            <person name="Sisk P."/>
            <person name="Stolte C."/>
            <person name="Sykes S."/>
            <person name="Thomson T."/>
            <person name="Walk T."/>
            <person name="White J."/>
            <person name="Yandava C."/>
            <person name="Burger G."/>
            <person name="Gray M.W."/>
            <person name="Holland P.W.H."/>
            <person name="King N."/>
            <person name="Lang F.B.F."/>
            <person name="Roger A.J."/>
            <person name="Ruiz-Trillo I."/>
            <person name="Lander E."/>
            <person name="Nusbaum C."/>
        </authorList>
    </citation>
    <scope>NUCLEOTIDE SEQUENCE [LARGE SCALE GENOMIC DNA]</scope>
    <source>
        <strain evidence="7 8">DAOM BR117</strain>
    </source>
</reference>
<dbReference type="eggNOG" id="ENOG502S45F">
    <property type="taxonomic scope" value="Eukaryota"/>
</dbReference>
<evidence type="ECO:0000256" key="1">
    <source>
        <dbReference type="ARBA" id="ARBA00004613"/>
    </source>
</evidence>
<evidence type="ECO:0000256" key="5">
    <source>
        <dbReference type="ARBA" id="ARBA00023180"/>
    </source>
</evidence>
<dbReference type="GO" id="GO:0005576">
    <property type="term" value="C:extracellular region"/>
    <property type="evidence" value="ECO:0007669"/>
    <property type="project" value="UniProtKB-SubCell"/>
</dbReference>
<dbReference type="VEuPathDB" id="FungiDB:SPPG_06803"/>
<keyword evidence="6" id="KW-1133">Transmembrane helix</keyword>
<dbReference type="OrthoDB" id="958254at2759"/>
<dbReference type="Proteomes" id="UP000053201">
    <property type="component" value="Unassembled WGS sequence"/>
</dbReference>
<evidence type="ECO:0000256" key="4">
    <source>
        <dbReference type="ARBA" id="ARBA00022729"/>
    </source>
</evidence>
<sequence length="273" mass="30681">MPTTKPTKPMVQKYKTYGTYTSYSLPLPTTTPRVPSLLTNHFWVLVTFVTACMVYWSATRVVDTVLPFSVWGFLGEVKEEGLGKKVNVELFVMAKCPDAVFCEGVFANVLLEVSSITHFTTHYLASRNTTSSTGLTCKHGPSECQGTLQQLCIRHLHPDPKIWFNYILCTNRDYRAIPDRERAEVCARAVGVEYEELEGCVESKGRELAWKDVKVAKERGVSRSCTVHVNGKHRCTHDGGEWYDCPGGHAVEDFVKSVCEAYEGEKPRACREV</sequence>
<keyword evidence="6" id="KW-0812">Transmembrane</keyword>
<dbReference type="OMA" id="GPTECIG"/>
<keyword evidence="6" id="KW-0472">Membrane</keyword>
<comment type="similarity">
    <text evidence="2">Belongs to the GILT family.</text>
</comment>
<evidence type="ECO:0000313" key="7">
    <source>
        <dbReference type="EMBL" id="KNC97808.1"/>
    </source>
</evidence>